<dbReference type="AlphaFoldDB" id="A0A6N8DWX8"/>
<dbReference type="GO" id="GO:0140104">
    <property type="term" value="F:molecular carrier activity"/>
    <property type="evidence" value="ECO:0007669"/>
    <property type="project" value="InterPro"/>
</dbReference>
<dbReference type="GO" id="GO:1901681">
    <property type="term" value="F:sulfur compound binding"/>
    <property type="evidence" value="ECO:0007669"/>
    <property type="project" value="InterPro"/>
</dbReference>
<dbReference type="Gene3D" id="3.40.190.10">
    <property type="entry name" value="Periplasmic binding protein-like II"/>
    <property type="match status" value="2"/>
</dbReference>
<dbReference type="CDD" id="cd01005">
    <property type="entry name" value="PBP2_CysP"/>
    <property type="match status" value="1"/>
</dbReference>
<comment type="similarity">
    <text evidence="2">Belongs to the prokaryotic sulfate-binding protein family.</text>
</comment>
<comment type="function">
    <text evidence="7">This protein specifically binds sulfate and is involved in its transmembrane transport.</text>
</comment>
<dbReference type="SUPFAM" id="SSF53850">
    <property type="entry name" value="Periplasmic binding protein-like II"/>
    <property type="match status" value="1"/>
</dbReference>
<dbReference type="GO" id="GO:1902358">
    <property type="term" value="P:sulfate transmembrane transport"/>
    <property type="evidence" value="ECO:0007669"/>
    <property type="project" value="InterPro"/>
</dbReference>
<comment type="subcellular location">
    <subcellularLocation>
        <location evidence="1">Periplasm</location>
    </subcellularLocation>
</comment>
<gene>
    <name evidence="9" type="ORF">GJ654_20585</name>
</gene>
<name>A0A6N8DWX8_RHOAC</name>
<evidence type="ECO:0000256" key="4">
    <source>
        <dbReference type="ARBA" id="ARBA00022729"/>
    </source>
</evidence>
<dbReference type="PROSITE" id="PS00401">
    <property type="entry name" value="PROK_SULFATE_BIND_1"/>
    <property type="match status" value="1"/>
</dbReference>
<proteinExistence type="inferred from homology"/>
<dbReference type="NCBIfam" id="TIGR00971">
    <property type="entry name" value="3a0106s03"/>
    <property type="match status" value="2"/>
</dbReference>
<keyword evidence="6" id="KW-0764">Sulfate transport</keyword>
<dbReference type="Proteomes" id="UP000439113">
    <property type="component" value="Unassembled WGS sequence"/>
</dbReference>
<keyword evidence="4" id="KW-0732">Signal</keyword>
<dbReference type="PANTHER" id="PTHR30368">
    <property type="entry name" value="SULFATE-BINDING PROTEIN"/>
    <property type="match status" value="1"/>
</dbReference>
<dbReference type="GO" id="GO:0042597">
    <property type="term" value="C:periplasmic space"/>
    <property type="evidence" value="ECO:0007669"/>
    <property type="project" value="UniProtKB-SubCell"/>
</dbReference>
<evidence type="ECO:0000256" key="6">
    <source>
        <dbReference type="ARBA" id="ARBA00023032"/>
    </source>
</evidence>
<dbReference type="RefSeq" id="WP_155448052.1">
    <property type="nucleotide sequence ID" value="NZ_JAOQNR010000035.1"/>
</dbReference>
<evidence type="ECO:0000313" key="10">
    <source>
        <dbReference type="Proteomes" id="UP000439113"/>
    </source>
</evidence>
<dbReference type="InterPro" id="IPR034408">
    <property type="entry name" value="Sulphate/thiosulphate_BS"/>
</dbReference>
<feature type="non-terminal residue" evidence="9">
    <location>
        <position position="1"/>
    </location>
</feature>
<accession>A0A6N8DWX8</accession>
<reference evidence="9 10" key="1">
    <citation type="submission" date="2019-11" db="EMBL/GenBank/DDBJ databases">
        <title>Whole-genome sequence of a Rhodoblastus acidophilus DSM 142.</title>
        <authorList>
            <person name="Kyndt J.A."/>
            <person name="Meyer T.E."/>
        </authorList>
    </citation>
    <scope>NUCLEOTIDE SEQUENCE [LARGE SCALE GENOMIC DNA]</scope>
    <source>
        <strain evidence="9 10">DSM 142</strain>
    </source>
</reference>
<keyword evidence="5" id="KW-0574">Periplasm</keyword>
<evidence type="ECO:0000256" key="3">
    <source>
        <dbReference type="ARBA" id="ARBA00022448"/>
    </source>
</evidence>
<organism evidence="9 10">
    <name type="scientific">Rhodoblastus acidophilus</name>
    <name type="common">Rhodopseudomonas acidophila</name>
    <dbReference type="NCBI Taxonomy" id="1074"/>
    <lineage>
        <taxon>Bacteria</taxon>
        <taxon>Pseudomonadati</taxon>
        <taxon>Pseudomonadota</taxon>
        <taxon>Alphaproteobacteria</taxon>
        <taxon>Hyphomicrobiales</taxon>
        <taxon>Rhodoblastaceae</taxon>
        <taxon>Rhodoblastus</taxon>
    </lineage>
</organism>
<evidence type="ECO:0000256" key="7">
    <source>
        <dbReference type="ARBA" id="ARBA00037097"/>
    </source>
</evidence>
<dbReference type="OrthoDB" id="9802127at2"/>
<dbReference type="PROSITE" id="PS00757">
    <property type="entry name" value="PROK_SULFATE_BIND_2"/>
    <property type="match status" value="1"/>
</dbReference>
<dbReference type="EMBL" id="WNKS01000041">
    <property type="protein sequence ID" value="MTV33374.1"/>
    <property type="molecule type" value="Genomic_DNA"/>
</dbReference>
<evidence type="ECO:0000313" key="9">
    <source>
        <dbReference type="EMBL" id="MTV33374.1"/>
    </source>
</evidence>
<keyword evidence="3" id="KW-0813">Transport</keyword>
<evidence type="ECO:0000256" key="1">
    <source>
        <dbReference type="ARBA" id="ARBA00004418"/>
    </source>
</evidence>
<evidence type="ECO:0000256" key="5">
    <source>
        <dbReference type="ARBA" id="ARBA00022764"/>
    </source>
</evidence>
<evidence type="ECO:0000256" key="2">
    <source>
        <dbReference type="ARBA" id="ARBA00006099"/>
    </source>
</evidence>
<dbReference type="PANTHER" id="PTHR30368:SF2">
    <property type="entry name" value="SULFATE-BINDING PROTEIN"/>
    <property type="match status" value="1"/>
</dbReference>
<dbReference type="InterPro" id="IPR005669">
    <property type="entry name" value="Thiosulph/SO4-bd"/>
</dbReference>
<dbReference type="Pfam" id="PF13531">
    <property type="entry name" value="SBP_bac_11"/>
    <property type="match status" value="1"/>
</dbReference>
<evidence type="ECO:0000256" key="8">
    <source>
        <dbReference type="ARBA" id="ARBA00041180"/>
    </source>
</evidence>
<dbReference type="InterPro" id="IPR000957">
    <property type="entry name" value="Sulphate/thiosulphate-bd_CS"/>
</dbReference>
<comment type="caution">
    <text evidence="9">The sequence shown here is derived from an EMBL/GenBank/DDBJ whole genome shotgun (WGS) entry which is preliminary data.</text>
</comment>
<sequence>SAFIAKWKRETGDDLSIQQSHGGSGKQARSVIDGLNADVVTLALGSDVSAVEKAGLINPGWQNKYPDNAAPYTSTIAFLVRKGNPKGIKDWSDLLRPDVQVITANPKTSGGARWVFLTLWGAFGNARTHDFSTAEGQAEAQAAIAAAKDFPIYNDEDARKKVAEIFNKHVPVLDTGARGSTVTFAQKQIGDVLLNWENELWLAKDEFGPEKFDIVYPSKSILTEPPVAVVDKVVDQRGTRKVAEAYLSFLYSPEAQDIAGQLHYRPRDLAALSKYGADLPKIPLFTNDETFGGWGKAQVTFFGDGGVFDQFYKPTN</sequence>
<protein>
    <recommendedName>
        <fullName evidence="8">Sulfate-binding protein</fullName>
    </recommendedName>
</protein>